<dbReference type="RefSeq" id="WP_204663573.1">
    <property type="nucleotide sequence ID" value="NZ_JAFBDT010000008.1"/>
</dbReference>
<proteinExistence type="predicted"/>
<dbReference type="InterPro" id="IPR010982">
    <property type="entry name" value="Lambda_DNA-bd_dom_sf"/>
</dbReference>
<evidence type="ECO:0000256" key="3">
    <source>
        <dbReference type="ARBA" id="ARBA00023163"/>
    </source>
</evidence>
<dbReference type="InterPro" id="IPR046335">
    <property type="entry name" value="LacI/GalR-like_sensor"/>
</dbReference>
<dbReference type="PANTHER" id="PTHR30146:SF109">
    <property type="entry name" value="HTH-TYPE TRANSCRIPTIONAL REGULATOR GALS"/>
    <property type="match status" value="1"/>
</dbReference>
<dbReference type="Pfam" id="PF13377">
    <property type="entry name" value="Peripla_BP_3"/>
    <property type="match status" value="1"/>
</dbReference>
<evidence type="ECO:0000259" key="4">
    <source>
        <dbReference type="PROSITE" id="PS50932"/>
    </source>
</evidence>
<dbReference type="Pfam" id="PF00356">
    <property type="entry name" value="LacI"/>
    <property type="match status" value="1"/>
</dbReference>
<dbReference type="InterPro" id="IPR000843">
    <property type="entry name" value="HTH_LacI"/>
</dbReference>
<name>A0ABS2MQS1_9FIRM</name>
<dbReference type="Proteomes" id="UP000767854">
    <property type="component" value="Unassembled WGS sequence"/>
</dbReference>
<dbReference type="CDD" id="cd06267">
    <property type="entry name" value="PBP1_LacI_sugar_binding-like"/>
    <property type="match status" value="1"/>
</dbReference>
<evidence type="ECO:0000256" key="2">
    <source>
        <dbReference type="ARBA" id="ARBA00023125"/>
    </source>
</evidence>
<dbReference type="Gene3D" id="3.40.50.2300">
    <property type="match status" value="2"/>
</dbReference>
<evidence type="ECO:0000313" key="6">
    <source>
        <dbReference type="Proteomes" id="UP000767854"/>
    </source>
</evidence>
<dbReference type="Gene3D" id="1.10.260.40">
    <property type="entry name" value="lambda repressor-like DNA-binding domains"/>
    <property type="match status" value="1"/>
</dbReference>
<feature type="domain" description="HTH lacI-type" evidence="4">
    <location>
        <begin position="4"/>
        <end position="58"/>
    </location>
</feature>
<evidence type="ECO:0000256" key="1">
    <source>
        <dbReference type="ARBA" id="ARBA00023015"/>
    </source>
</evidence>
<reference evidence="5 6" key="1">
    <citation type="submission" date="2021-01" db="EMBL/GenBank/DDBJ databases">
        <title>Genomic Encyclopedia of Type Strains, Phase IV (KMG-IV): sequencing the most valuable type-strain genomes for metagenomic binning, comparative biology and taxonomic classification.</title>
        <authorList>
            <person name="Goeker M."/>
        </authorList>
    </citation>
    <scope>NUCLEOTIDE SEQUENCE [LARGE SCALE GENOMIC DNA]</scope>
    <source>
        <strain evidence="5 6">DSM 24436</strain>
    </source>
</reference>
<accession>A0ABS2MQS1</accession>
<dbReference type="CDD" id="cd01392">
    <property type="entry name" value="HTH_LacI"/>
    <property type="match status" value="1"/>
</dbReference>
<dbReference type="PROSITE" id="PS50932">
    <property type="entry name" value="HTH_LACI_2"/>
    <property type="match status" value="1"/>
</dbReference>
<dbReference type="SUPFAM" id="SSF53822">
    <property type="entry name" value="Periplasmic binding protein-like I"/>
    <property type="match status" value="1"/>
</dbReference>
<comment type="caution">
    <text evidence="5">The sequence shown here is derived from an EMBL/GenBank/DDBJ whole genome shotgun (WGS) entry which is preliminary data.</text>
</comment>
<dbReference type="SUPFAM" id="SSF47413">
    <property type="entry name" value="lambda repressor-like DNA-binding domains"/>
    <property type="match status" value="1"/>
</dbReference>
<dbReference type="InterPro" id="IPR028082">
    <property type="entry name" value="Peripla_BP_I"/>
</dbReference>
<organism evidence="5 6">
    <name type="scientific">Fusibacter tunisiensis</name>
    <dbReference type="NCBI Taxonomy" id="1008308"/>
    <lineage>
        <taxon>Bacteria</taxon>
        <taxon>Bacillati</taxon>
        <taxon>Bacillota</taxon>
        <taxon>Clostridia</taxon>
        <taxon>Eubacteriales</taxon>
        <taxon>Eubacteriales Family XII. Incertae Sedis</taxon>
        <taxon>Fusibacter</taxon>
    </lineage>
</organism>
<keyword evidence="1" id="KW-0805">Transcription regulation</keyword>
<keyword evidence="6" id="KW-1185">Reference proteome</keyword>
<evidence type="ECO:0000313" key="5">
    <source>
        <dbReference type="EMBL" id="MBM7561757.1"/>
    </source>
</evidence>
<dbReference type="PRINTS" id="PR00036">
    <property type="entry name" value="HTHLACI"/>
</dbReference>
<dbReference type="PROSITE" id="PS00356">
    <property type="entry name" value="HTH_LACI_1"/>
    <property type="match status" value="1"/>
</dbReference>
<dbReference type="SMART" id="SM00354">
    <property type="entry name" value="HTH_LACI"/>
    <property type="match status" value="1"/>
</dbReference>
<dbReference type="PANTHER" id="PTHR30146">
    <property type="entry name" value="LACI-RELATED TRANSCRIPTIONAL REPRESSOR"/>
    <property type="match status" value="1"/>
</dbReference>
<keyword evidence="3" id="KW-0804">Transcription</keyword>
<gene>
    <name evidence="5" type="ORF">JOC49_001298</name>
</gene>
<dbReference type="EMBL" id="JAFBDT010000008">
    <property type="protein sequence ID" value="MBM7561757.1"/>
    <property type="molecule type" value="Genomic_DNA"/>
</dbReference>
<protein>
    <submittedName>
        <fullName evidence="5">LacI family transcriptional regulator</fullName>
    </submittedName>
</protein>
<keyword evidence="2" id="KW-0238">DNA-binding</keyword>
<sequence>MKTTNIKDIARLAGVGVSTVSRVINGHPDVKDETREAVHAVIEKYNYIPNNSARNLKRTESSNIGILIKGLYNPFFAKMIQTIEKTLAKEGFSVIIHYNTEEHRDIDAAYEFVVEKRLRGIICLGGDFDQVTDVDIERLDIPIVFTSTEVPSGASTALFSSVIIDNEKAAYRATEYLYEIGHRHIGLLTSGGEDRSVGTYRTNGYLKLLGNKGIPKQEHYFEWGSYTFESGYEATKRLLEKAPDLTAIVVISDVMAIGAAKAAKEFGREIPETLSIIGFDDIDYAAYYNPPLTTIRQPVEEIASASAEILLNVIQGEATHQHMVYETQLVQRASCAELL</sequence>